<reference evidence="1 2" key="1">
    <citation type="journal article" date="2018" name="Appl. Environ. Microbiol.">
        <title>Genome rearrangement shapes Prochlorococcus ecological adaptation.</title>
        <authorList>
            <person name="Yan W."/>
            <person name="Wei S."/>
            <person name="Wang Q."/>
            <person name="Xiao X."/>
            <person name="Zeng Q."/>
            <person name="Jiao N."/>
            <person name="Zhang R."/>
        </authorList>
    </citation>
    <scope>NUCLEOTIDE SEQUENCE [LARGE SCALE GENOMIC DNA]</scope>
    <source>
        <strain evidence="1 2">XMU1408</strain>
    </source>
</reference>
<accession>A0A318R5D9</accession>
<protein>
    <submittedName>
        <fullName evidence="1">Uncharacterized protein</fullName>
    </submittedName>
</protein>
<organism evidence="1 2">
    <name type="scientific">Prochlorococcus marinus XMU1408</name>
    <dbReference type="NCBI Taxonomy" id="2213228"/>
    <lineage>
        <taxon>Bacteria</taxon>
        <taxon>Bacillati</taxon>
        <taxon>Cyanobacteriota</taxon>
        <taxon>Cyanophyceae</taxon>
        <taxon>Synechococcales</taxon>
        <taxon>Prochlorococcaceae</taxon>
        <taxon>Prochlorococcus</taxon>
    </lineage>
</organism>
<gene>
    <name evidence="1" type="ORF">DNJ73_03525</name>
</gene>
<dbReference type="AlphaFoldDB" id="A0A318R5D9"/>
<evidence type="ECO:0000313" key="2">
    <source>
        <dbReference type="Proteomes" id="UP000247807"/>
    </source>
</evidence>
<dbReference type="OrthoDB" id="559798at2"/>
<dbReference type="EMBL" id="QJUE01000002">
    <property type="protein sequence ID" value="PYE02832.1"/>
    <property type="molecule type" value="Genomic_DNA"/>
</dbReference>
<sequence length="115" mass="12732">MTSNFYIVHHEFRAGTSSKWWETAYAAMAPGGGWDEAVAANKEKGFYNHSANAVTSEGPVYCIWETKENITVEEFQEFIDGPTGPGFGLNALMNICKPIDTSLMNGQTPYPRVFS</sequence>
<evidence type="ECO:0000313" key="1">
    <source>
        <dbReference type="EMBL" id="PYE02832.1"/>
    </source>
</evidence>
<name>A0A318R5D9_PROMR</name>
<comment type="caution">
    <text evidence="1">The sequence shown here is derived from an EMBL/GenBank/DDBJ whole genome shotgun (WGS) entry which is preliminary data.</text>
</comment>
<dbReference type="RefSeq" id="WP_158466330.1">
    <property type="nucleotide sequence ID" value="NZ_QJUE01000002.1"/>
</dbReference>
<dbReference type="Proteomes" id="UP000247807">
    <property type="component" value="Unassembled WGS sequence"/>
</dbReference>
<proteinExistence type="predicted"/>